<reference evidence="2" key="2">
    <citation type="submission" date="2019-02" db="EMBL/GenBank/DDBJ databases">
        <title>Granulicella sibirica sp. nov., a psychrotolerant acidobacterium isolated from an organic soil layer in forested tundra, West Siberia.</title>
        <authorList>
            <person name="Oshkin I.Y."/>
            <person name="Kulichevskaya I.S."/>
            <person name="Rijpstra W.I.C."/>
            <person name="Sinninghe Damste J.S."/>
            <person name="Rakitin A.L."/>
            <person name="Ravin N.V."/>
            <person name="Dedysh S.N."/>
        </authorList>
    </citation>
    <scope>NUCLEOTIDE SEQUENCE [LARGE SCALE GENOMIC DNA]</scope>
    <source>
        <strain evidence="2">AF10</strain>
    </source>
</reference>
<organism evidence="1 2">
    <name type="scientific">Granulicella sibirica</name>
    <dbReference type="NCBI Taxonomy" id="2479048"/>
    <lineage>
        <taxon>Bacteria</taxon>
        <taxon>Pseudomonadati</taxon>
        <taxon>Acidobacteriota</taxon>
        <taxon>Terriglobia</taxon>
        <taxon>Terriglobales</taxon>
        <taxon>Acidobacteriaceae</taxon>
        <taxon>Granulicella</taxon>
    </lineage>
</organism>
<dbReference type="EMBL" id="RDSM01000003">
    <property type="protein sequence ID" value="RXH55357.1"/>
    <property type="molecule type" value="Genomic_DNA"/>
</dbReference>
<evidence type="ECO:0000313" key="1">
    <source>
        <dbReference type="EMBL" id="RXH55357.1"/>
    </source>
</evidence>
<evidence type="ECO:0000313" key="2">
    <source>
        <dbReference type="Proteomes" id="UP000289437"/>
    </source>
</evidence>
<dbReference type="AlphaFoldDB" id="A0A4Q0SX13"/>
<protein>
    <submittedName>
        <fullName evidence="1">Uncharacterized protein</fullName>
    </submittedName>
</protein>
<gene>
    <name evidence="1" type="ORF">GRAN_4461</name>
</gene>
<keyword evidence="2" id="KW-1185">Reference proteome</keyword>
<sequence>MPGKDKTGDHADPNQNLFDSRIQGVSSVCSGLLLRCYT</sequence>
<proteinExistence type="predicted"/>
<dbReference type="Proteomes" id="UP000289437">
    <property type="component" value="Unassembled WGS sequence"/>
</dbReference>
<name>A0A4Q0SX13_9BACT</name>
<comment type="caution">
    <text evidence="1">The sequence shown here is derived from an EMBL/GenBank/DDBJ whole genome shotgun (WGS) entry which is preliminary data.</text>
</comment>
<reference evidence="1 2" key="1">
    <citation type="submission" date="2018-11" db="EMBL/GenBank/DDBJ databases">
        <authorList>
            <person name="Mardanov A.V."/>
            <person name="Ravin N.V."/>
            <person name="Dedysh S.N."/>
        </authorList>
    </citation>
    <scope>NUCLEOTIDE SEQUENCE [LARGE SCALE GENOMIC DNA]</scope>
    <source>
        <strain evidence="1 2">AF10</strain>
    </source>
</reference>
<accession>A0A4Q0SX13</accession>